<accession>A0A6J7R3Q3</accession>
<sequence>MCSGDLRHHCLHSGHPKYSREQRCINEARADRVDANAAPAVIDGEVLGEYDYPTLRRVVSAAAFSADKPLNAREIHDRSALRSIYPKAWFLLEHRGGRVFIY</sequence>
<dbReference type="AlphaFoldDB" id="A0A6J7R3Q3"/>
<gene>
    <name evidence="1" type="ORF">UFOPK4071_01291</name>
</gene>
<name>A0A6J7R3Q3_9ZZZZ</name>
<protein>
    <submittedName>
        <fullName evidence="1">Unannotated protein</fullName>
    </submittedName>
</protein>
<reference evidence="1" key="1">
    <citation type="submission" date="2020-05" db="EMBL/GenBank/DDBJ databases">
        <authorList>
            <person name="Chiriac C."/>
            <person name="Salcher M."/>
            <person name="Ghai R."/>
            <person name="Kavagutti S V."/>
        </authorList>
    </citation>
    <scope>NUCLEOTIDE SEQUENCE</scope>
</reference>
<evidence type="ECO:0000313" key="1">
    <source>
        <dbReference type="EMBL" id="CAB5022124.1"/>
    </source>
</evidence>
<dbReference type="EMBL" id="CAFBPF010000194">
    <property type="protein sequence ID" value="CAB5022124.1"/>
    <property type="molecule type" value="Genomic_DNA"/>
</dbReference>
<organism evidence="1">
    <name type="scientific">freshwater metagenome</name>
    <dbReference type="NCBI Taxonomy" id="449393"/>
    <lineage>
        <taxon>unclassified sequences</taxon>
        <taxon>metagenomes</taxon>
        <taxon>ecological metagenomes</taxon>
    </lineage>
</organism>
<proteinExistence type="predicted"/>